<evidence type="ECO:0000256" key="3">
    <source>
        <dbReference type="ARBA" id="ARBA00023027"/>
    </source>
</evidence>
<dbReference type="AlphaFoldDB" id="A0A6H9V6D8"/>
<evidence type="ECO:0000256" key="4">
    <source>
        <dbReference type="PIRSR" id="PIRSR000103-1"/>
    </source>
</evidence>
<dbReference type="InterPro" id="IPR006115">
    <property type="entry name" value="6PGDH_NADP-bd"/>
</dbReference>
<keyword evidence="8" id="KW-1185">Reference proteome</keyword>
<dbReference type="PIRSF" id="PIRSF000103">
    <property type="entry name" value="HIBADH"/>
    <property type="match status" value="1"/>
</dbReference>
<feature type="domain" description="6-phosphogluconate dehydrogenase NADP-binding" evidence="5">
    <location>
        <begin position="12"/>
        <end position="167"/>
    </location>
</feature>
<evidence type="ECO:0000313" key="8">
    <source>
        <dbReference type="Proteomes" id="UP000442707"/>
    </source>
</evidence>
<dbReference type="GO" id="GO:0050661">
    <property type="term" value="F:NADP binding"/>
    <property type="evidence" value="ECO:0007669"/>
    <property type="project" value="InterPro"/>
</dbReference>
<proteinExistence type="inferred from homology"/>
<accession>A0A6H9V6D8</accession>
<dbReference type="Pfam" id="PF14833">
    <property type="entry name" value="NAD_binding_11"/>
    <property type="match status" value="1"/>
</dbReference>
<sequence length="281" mass="28752">MTATGTSAAPAVGWIGLGDQGLPMARAIAESGFPLHAWARRPVSLDGLSGVPHIRHNGITDLAAESDIVALCVGTDDDVLRVAEQLLDGLRPGAVVVNHGTGLPSAAVRLTEVCATAGVGVLDAPVSGGRPAAEEHRLTTMVGGPLPVAERCEKVFASFSRHVVHLGPAGAGQTAKLFNNALLMLNQAAIVDIVDLATQLKLNVPQLVDVLKRGSASSAALTLLNTMVTPDTVEHLSAVEALDMELFDQAMSEAGIACAAVTARGLTGARGLPGLLGRLNP</sequence>
<gene>
    <name evidence="7" type="ORF">F7R91_08755</name>
</gene>
<dbReference type="InterPro" id="IPR015815">
    <property type="entry name" value="HIBADH-related"/>
</dbReference>
<keyword evidence="2" id="KW-0560">Oxidoreductase</keyword>
<organism evidence="7 8">
    <name type="scientific">Streptomyces luteolifulvus</name>
    <dbReference type="NCBI Taxonomy" id="2615112"/>
    <lineage>
        <taxon>Bacteria</taxon>
        <taxon>Bacillati</taxon>
        <taxon>Actinomycetota</taxon>
        <taxon>Actinomycetes</taxon>
        <taxon>Kitasatosporales</taxon>
        <taxon>Streptomycetaceae</taxon>
        <taxon>Streptomyces</taxon>
    </lineage>
</organism>
<keyword evidence="3" id="KW-0520">NAD</keyword>
<comment type="caution">
    <text evidence="7">The sequence shown here is derived from an EMBL/GenBank/DDBJ whole genome shotgun (WGS) entry which is preliminary data.</text>
</comment>
<dbReference type="GO" id="GO:0051287">
    <property type="term" value="F:NAD binding"/>
    <property type="evidence" value="ECO:0007669"/>
    <property type="project" value="InterPro"/>
</dbReference>
<comment type="similarity">
    <text evidence="1">Belongs to the HIBADH-related family.</text>
</comment>
<dbReference type="SUPFAM" id="SSF51735">
    <property type="entry name" value="NAD(P)-binding Rossmann-fold domains"/>
    <property type="match status" value="1"/>
</dbReference>
<dbReference type="Gene3D" id="1.10.1040.10">
    <property type="entry name" value="N-(1-d-carboxylethyl)-l-norvaline Dehydrogenase, domain 2"/>
    <property type="match status" value="1"/>
</dbReference>
<dbReference type="GO" id="GO:0016491">
    <property type="term" value="F:oxidoreductase activity"/>
    <property type="evidence" value="ECO:0007669"/>
    <property type="project" value="UniProtKB-KW"/>
</dbReference>
<reference evidence="7 8" key="1">
    <citation type="submission" date="2019-09" db="EMBL/GenBank/DDBJ databases">
        <title>Screening of Novel Bioactive Compounds from Soil-Associated.</title>
        <authorList>
            <person name="Zhao S."/>
        </authorList>
    </citation>
    <scope>NUCLEOTIDE SEQUENCE [LARGE SCALE GENOMIC DNA]</scope>
    <source>
        <strain evidence="7 8">HIT-DPA4</strain>
    </source>
</reference>
<dbReference type="SUPFAM" id="SSF48179">
    <property type="entry name" value="6-phosphogluconate dehydrogenase C-terminal domain-like"/>
    <property type="match status" value="1"/>
</dbReference>
<dbReference type="InterPro" id="IPR029154">
    <property type="entry name" value="HIBADH-like_NADP-bd"/>
</dbReference>
<dbReference type="RefSeq" id="WP_150946187.1">
    <property type="nucleotide sequence ID" value="NZ_VZRB01000004.1"/>
</dbReference>
<evidence type="ECO:0000256" key="1">
    <source>
        <dbReference type="ARBA" id="ARBA00009080"/>
    </source>
</evidence>
<protein>
    <submittedName>
        <fullName evidence="7">NAD(P)-dependent oxidoreductase</fullName>
    </submittedName>
</protein>
<dbReference type="Proteomes" id="UP000442707">
    <property type="component" value="Unassembled WGS sequence"/>
</dbReference>
<dbReference type="Pfam" id="PF03446">
    <property type="entry name" value="NAD_binding_2"/>
    <property type="match status" value="1"/>
</dbReference>
<dbReference type="Gene3D" id="3.40.50.720">
    <property type="entry name" value="NAD(P)-binding Rossmann-like Domain"/>
    <property type="match status" value="1"/>
</dbReference>
<dbReference type="PANTHER" id="PTHR43060">
    <property type="entry name" value="3-HYDROXYISOBUTYRATE DEHYDROGENASE-LIKE 1, MITOCHONDRIAL-RELATED"/>
    <property type="match status" value="1"/>
</dbReference>
<dbReference type="InterPro" id="IPR008927">
    <property type="entry name" value="6-PGluconate_DH-like_C_sf"/>
</dbReference>
<evidence type="ECO:0000259" key="5">
    <source>
        <dbReference type="Pfam" id="PF03446"/>
    </source>
</evidence>
<feature type="active site" evidence="4">
    <location>
        <position position="176"/>
    </location>
</feature>
<dbReference type="InterPro" id="IPR036291">
    <property type="entry name" value="NAD(P)-bd_dom_sf"/>
</dbReference>
<evidence type="ECO:0000313" key="7">
    <source>
        <dbReference type="EMBL" id="KAB1148834.1"/>
    </source>
</evidence>
<dbReference type="EMBL" id="VZRB01000004">
    <property type="protein sequence ID" value="KAB1148834.1"/>
    <property type="molecule type" value="Genomic_DNA"/>
</dbReference>
<feature type="domain" description="3-hydroxyisobutyrate dehydrogenase-like NAD-binding" evidence="6">
    <location>
        <begin position="170"/>
        <end position="258"/>
    </location>
</feature>
<dbReference type="PANTHER" id="PTHR43060:SF15">
    <property type="entry name" value="3-HYDROXYISOBUTYRATE DEHYDROGENASE-LIKE 1, MITOCHONDRIAL-RELATED"/>
    <property type="match status" value="1"/>
</dbReference>
<evidence type="ECO:0000259" key="6">
    <source>
        <dbReference type="Pfam" id="PF14833"/>
    </source>
</evidence>
<evidence type="ECO:0000256" key="2">
    <source>
        <dbReference type="ARBA" id="ARBA00023002"/>
    </source>
</evidence>
<dbReference type="InterPro" id="IPR013328">
    <property type="entry name" value="6PGD_dom2"/>
</dbReference>
<name>A0A6H9V6D8_9ACTN</name>